<evidence type="ECO:0000313" key="1">
    <source>
        <dbReference type="EMBL" id="SYX86766.1"/>
    </source>
</evidence>
<dbReference type="AlphaFoldDB" id="A0A383RKE1"/>
<sequence>MLMIPKEVKGFIIMIGLAECYNEAPVFIDFTQRGIKL</sequence>
<organism evidence="1 2">
    <name type="scientific">Paenibacillus alvei</name>
    <name type="common">Bacillus alvei</name>
    <dbReference type="NCBI Taxonomy" id="44250"/>
    <lineage>
        <taxon>Bacteria</taxon>
        <taxon>Bacillati</taxon>
        <taxon>Bacillota</taxon>
        <taxon>Bacilli</taxon>
        <taxon>Bacillales</taxon>
        <taxon>Paenibacillaceae</taxon>
        <taxon>Paenibacillus</taxon>
    </lineage>
</organism>
<dbReference type="Proteomes" id="UP000304148">
    <property type="component" value="Chromosome"/>
</dbReference>
<gene>
    <name evidence="1" type="ORF">PBLR_15192</name>
</gene>
<evidence type="ECO:0000313" key="2">
    <source>
        <dbReference type="Proteomes" id="UP000304148"/>
    </source>
</evidence>
<dbReference type="EMBL" id="LS992241">
    <property type="protein sequence ID" value="SYX86766.1"/>
    <property type="molecule type" value="Genomic_DNA"/>
</dbReference>
<protein>
    <submittedName>
        <fullName evidence="1">Uncharacterized protein</fullName>
    </submittedName>
</protein>
<accession>A0A383RKE1</accession>
<name>A0A383RKE1_PAEAL</name>
<reference evidence="2" key="1">
    <citation type="submission" date="2018-08" db="EMBL/GenBank/DDBJ databases">
        <authorList>
            <person name="Chevrot R."/>
        </authorList>
    </citation>
    <scope>NUCLEOTIDE SEQUENCE [LARGE SCALE GENOMIC DNA]</scope>
</reference>
<proteinExistence type="predicted"/>